<accession>A0ABR6BQ23</accession>
<comment type="caution">
    <text evidence="1">The sequence shown here is derived from an EMBL/GenBank/DDBJ whole genome shotgun (WGS) entry which is preliminary data.</text>
</comment>
<sequence length="43" mass="5371">MKVFRTVLFVWWVWLFKLFRRTCPQCSHVMAKHQRRADGSFRD</sequence>
<proteinExistence type="predicted"/>
<dbReference type="Proteomes" id="UP000517916">
    <property type="component" value="Unassembled WGS sequence"/>
</dbReference>
<dbReference type="RefSeq" id="WP_268872235.1">
    <property type="nucleotide sequence ID" value="NZ_BAAABQ010000022.1"/>
</dbReference>
<keyword evidence="2" id="KW-1185">Reference proteome</keyword>
<name>A0ABR6BQ23_9PSEU</name>
<dbReference type="EMBL" id="JACJID010000005">
    <property type="protein sequence ID" value="MBA8929005.1"/>
    <property type="molecule type" value="Genomic_DNA"/>
</dbReference>
<protein>
    <submittedName>
        <fullName evidence="1">Uncharacterized protein</fullName>
    </submittedName>
</protein>
<evidence type="ECO:0000313" key="2">
    <source>
        <dbReference type="Proteomes" id="UP000517916"/>
    </source>
</evidence>
<evidence type="ECO:0000313" key="1">
    <source>
        <dbReference type="EMBL" id="MBA8929005.1"/>
    </source>
</evidence>
<organism evidence="1 2">
    <name type="scientific">Kutzneria viridogrisea</name>
    <dbReference type="NCBI Taxonomy" id="47990"/>
    <lineage>
        <taxon>Bacteria</taxon>
        <taxon>Bacillati</taxon>
        <taxon>Actinomycetota</taxon>
        <taxon>Actinomycetes</taxon>
        <taxon>Pseudonocardiales</taxon>
        <taxon>Pseudonocardiaceae</taxon>
        <taxon>Kutzneria</taxon>
    </lineage>
</organism>
<gene>
    <name evidence="1" type="ORF">BC739_006223</name>
</gene>
<reference evidence="1 2" key="1">
    <citation type="submission" date="2020-08" db="EMBL/GenBank/DDBJ databases">
        <title>Genomic Encyclopedia of Archaeal and Bacterial Type Strains, Phase II (KMG-II): from individual species to whole genera.</title>
        <authorList>
            <person name="Goeker M."/>
        </authorList>
    </citation>
    <scope>NUCLEOTIDE SEQUENCE [LARGE SCALE GENOMIC DNA]</scope>
    <source>
        <strain evidence="1 2">DSM 43850</strain>
    </source>
</reference>